<evidence type="ECO:0000313" key="1">
    <source>
        <dbReference type="EMBL" id="KAG0147612.1"/>
    </source>
</evidence>
<reference evidence="1" key="1">
    <citation type="submission" date="2013-11" db="EMBL/GenBank/DDBJ databases">
        <title>Genome sequence of the fusiform rust pathogen reveals effectors for host alternation and coevolution with pine.</title>
        <authorList>
            <consortium name="DOE Joint Genome Institute"/>
            <person name="Smith K."/>
            <person name="Pendleton A."/>
            <person name="Kubisiak T."/>
            <person name="Anderson C."/>
            <person name="Salamov A."/>
            <person name="Aerts A."/>
            <person name="Riley R."/>
            <person name="Clum A."/>
            <person name="Lindquist E."/>
            <person name="Ence D."/>
            <person name="Campbell M."/>
            <person name="Kronenberg Z."/>
            <person name="Feau N."/>
            <person name="Dhillon B."/>
            <person name="Hamelin R."/>
            <person name="Burleigh J."/>
            <person name="Smith J."/>
            <person name="Yandell M."/>
            <person name="Nelson C."/>
            <person name="Grigoriev I."/>
            <person name="Davis J."/>
        </authorList>
    </citation>
    <scope>NUCLEOTIDE SEQUENCE</scope>
    <source>
        <strain evidence="1">G11</strain>
    </source>
</reference>
<name>A0A9P6NL71_9BASI</name>
<proteinExistence type="predicted"/>
<accession>A0A9P6NL71</accession>
<dbReference type="EMBL" id="MU167246">
    <property type="protein sequence ID" value="KAG0147612.1"/>
    <property type="molecule type" value="Genomic_DNA"/>
</dbReference>
<dbReference type="AlphaFoldDB" id="A0A9P6NL71"/>
<comment type="caution">
    <text evidence="1">The sequence shown here is derived from an EMBL/GenBank/DDBJ whole genome shotgun (WGS) entry which is preliminary data.</text>
</comment>
<gene>
    <name evidence="1" type="ORF">CROQUDRAFT_460305</name>
</gene>
<keyword evidence="2" id="KW-1185">Reference proteome</keyword>
<sequence>MCLMLSSLSSPNGKLLFKGKELNMLMKTLTDIPGLANQSQTTQECAESTASAQKNVTTIKTTLKENSSAINLSNTQKIVQIVQEIKKILKKSGAMEECDEECCF</sequence>
<dbReference type="Proteomes" id="UP000886653">
    <property type="component" value="Unassembled WGS sequence"/>
</dbReference>
<evidence type="ECO:0000313" key="2">
    <source>
        <dbReference type="Proteomes" id="UP000886653"/>
    </source>
</evidence>
<protein>
    <submittedName>
        <fullName evidence="1">Uncharacterized protein</fullName>
    </submittedName>
</protein>
<organism evidence="1 2">
    <name type="scientific">Cronartium quercuum f. sp. fusiforme G11</name>
    <dbReference type="NCBI Taxonomy" id="708437"/>
    <lineage>
        <taxon>Eukaryota</taxon>
        <taxon>Fungi</taxon>
        <taxon>Dikarya</taxon>
        <taxon>Basidiomycota</taxon>
        <taxon>Pucciniomycotina</taxon>
        <taxon>Pucciniomycetes</taxon>
        <taxon>Pucciniales</taxon>
        <taxon>Coleosporiaceae</taxon>
        <taxon>Cronartium</taxon>
    </lineage>
</organism>